<keyword evidence="5" id="KW-0804">Transcription</keyword>
<keyword evidence="3" id="KW-0238">DNA-binding</keyword>
<proteinExistence type="inferred from homology"/>
<dbReference type="InterPro" id="IPR036388">
    <property type="entry name" value="WH-like_DNA-bd_sf"/>
</dbReference>
<dbReference type="PANTHER" id="PTHR30346">
    <property type="entry name" value="TRANSCRIPTIONAL DUAL REGULATOR HCAR-RELATED"/>
    <property type="match status" value="1"/>
</dbReference>
<dbReference type="InterPro" id="IPR000847">
    <property type="entry name" value="LysR_HTH_N"/>
</dbReference>
<evidence type="ECO:0000256" key="2">
    <source>
        <dbReference type="ARBA" id="ARBA00023015"/>
    </source>
</evidence>
<dbReference type="SUPFAM" id="SSF53850">
    <property type="entry name" value="Periplasmic binding protein-like II"/>
    <property type="match status" value="1"/>
</dbReference>
<protein>
    <submittedName>
        <fullName evidence="7">Morphology and auto-aggregation control protein</fullName>
    </submittedName>
</protein>
<dbReference type="Gene3D" id="3.40.190.10">
    <property type="entry name" value="Periplasmic binding protein-like II"/>
    <property type="match status" value="2"/>
</dbReference>
<keyword evidence="8" id="KW-1185">Reference proteome</keyword>
<feature type="domain" description="HTH lysR-type" evidence="6">
    <location>
        <begin position="5"/>
        <end position="62"/>
    </location>
</feature>
<evidence type="ECO:0000313" key="8">
    <source>
        <dbReference type="Proteomes" id="UP000053235"/>
    </source>
</evidence>
<comment type="similarity">
    <text evidence="1">Belongs to the LysR transcriptional regulatory family.</text>
</comment>
<sequence>MGYRPSARQLEYFIALAEEGHFGKAAKKCHVSQPTLSNQFKLLEDSVDTTLVERGTTGVRLTAAGERLLPLARHALEVLDDFVTAAEAGRENLGGLIRLGVPSTFGPYFMPYLLPILKSKYPELELYIREDRPVVLEQQILDGTLDCIISPDLAGSERLQVLKLCQEELSLAVPRTHPLSGLEVIPVDMLQGERLLTLSQGFRLHDDVQSLARASGADFRQDYEGTSLDALRQMVSIGMGLCLFPAAYIASEFGKEPDIVLKQVAEMKTRRTICIAWRRDSARHNHFQTLYELSHEAIESMNVPGVEPTAG</sequence>
<accession>A0A0M7AK76</accession>
<dbReference type="InterPro" id="IPR005119">
    <property type="entry name" value="LysR_subst-bd"/>
</dbReference>
<dbReference type="Pfam" id="PF00126">
    <property type="entry name" value="HTH_1"/>
    <property type="match status" value="1"/>
</dbReference>
<dbReference type="GO" id="GO:0003700">
    <property type="term" value="F:DNA-binding transcription factor activity"/>
    <property type="evidence" value="ECO:0007669"/>
    <property type="project" value="InterPro"/>
</dbReference>
<evidence type="ECO:0000256" key="3">
    <source>
        <dbReference type="ARBA" id="ARBA00023125"/>
    </source>
</evidence>
<name>A0A0M7AK76_9HYPH</name>
<dbReference type="EMBL" id="CXWD01000017">
    <property type="protein sequence ID" value="CTQ74630.1"/>
    <property type="molecule type" value="Genomic_DNA"/>
</dbReference>
<dbReference type="PANTHER" id="PTHR30346:SF26">
    <property type="entry name" value="HYDROGEN PEROXIDE-INDUCIBLE GENES ACTIVATOR"/>
    <property type="match status" value="1"/>
</dbReference>
<dbReference type="FunFam" id="1.10.10.10:FF:000001">
    <property type="entry name" value="LysR family transcriptional regulator"/>
    <property type="match status" value="1"/>
</dbReference>
<evidence type="ECO:0000259" key="6">
    <source>
        <dbReference type="PROSITE" id="PS50931"/>
    </source>
</evidence>
<dbReference type="GO" id="GO:0003677">
    <property type="term" value="F:DNA binding"/>
    <property type="evidence" value="ECO:0007669"/>
    <property type="project" value="UniProtKB-KW"/>
</dbReference>
<dbReference type="SUPFAM" id="SSF46785">
    <property type="entry name" value="Winged helix' DNA-binding domain"/>
    <property type="match status" value="1"/>
</dbReference>
<dbReference type="PRINTS" id="PR00039">
    <property type="entry name" value="HTHLYSR"/>
</dbReference>
<dbReference type="RefSeq" id="WP_055673225.1">
    <property type="nucleotide sequence ID" value="NZ_CXWD01000017.1"/>
</dbReference>
<dbReference type="Pfam" id="PF03466">
    <property type="entry name" value="LysR_substrate"/>
    <property type="match status" value="1"/>
</dbReference>
<evidence type="ECO:0000256" key="1">
    <source>
        <dbReference type="ARBA" id="ARBA00009437"/>
    </source>
</evidence>
<dbReference type="Gene3D" id="1.10.10.10">
    <property type="entry name" value="Winged helix-like DNA-binding domain superfamily/Winged helix DNA-binding domain"/>
    <property type="match status" value="1"/>
</dbReference>
<dbReference type="CDD" id="cd08411">
    <property type="entry name" value="PBP2_OxyR"/>
    <property type="match status" value="1"/>
</dbReference>
<organism evidence="7 8">
    <name type="scientific">Roseibium alexandrii</name>
    <dbReference type="NCBI Taxonomy" id="388408"/>
    <lineage>
        <taxon>Bacteria</taxon>
        <taxon>Pseudomonadati</taxon>
        <taxon>Pseudomonadota</taxon>
        <taxon>Alphaproteobacteria</taxon>
        <taxon>Hyphomicrobiales</taxon>
        <taxon>Stappiaceae</taxon>
        <taxon>Roseibium</taxon>
    </lineage>
</organism>
<evidence type="ECO:0000256" key="5">
    <source>
        <dbReference type="ARBA" id="ARBA00023163"/>
    </source>
</evidence>
<evidence type="ECO:0000313" key="7">
    <source>
        <dbReference type="EMBL" id="CTQ74630.1"/>
    </source>
</evidence>
<dbReference type="PROSITE" id="PS50931">
    <property type="entry name" value="HTH_LYSR"/>
    <property type="match status" value="1"/>
</dbReference>
<dbReference type="InterPro" id="IPR036390">
    <property type="entry name" value="WH_DNA-bd_sf"/>
</dbReference>
<dbReference type="Proteomes" id="UP000053235">
    <property type="component" value="Unassembled WGS sequence"/>
</dbReference>
<dbReference type="GO" id="GO:0032993">
    <property type="term" value="C:protein-DNA complex"/>
    <property type="evidence" value="ECO:0007669"/>
    <property type="project" value="TreeGrafter"/>
</dbReference>
<evidence type="ECO:0000256" key="4">
    <source>
        <dbReference type="ARBA" id="ARBA00023159"/>
    </source>
</evidence>
<keyword evidence="2" id="KW-0805">Transcription regulation</keyword>
<gene>
    <name evidence="7" type="primary">oxyR_2</name>
    <name evidence="7" type="ORF">LAX5112_03927</name>
</gene>
<dbReference type="OrthoDB" id="9775392at2"/>
<keyword evidence="4" id="KW-0010">Activator</keyword>
<reference evidence="8" key="1">
    <citation type="submission" date="2015-07" db="EMBL/GenBank/DDBJ databases">
        <authorList>
            <person name="Rodrigo-Torres Lidia"/>
            <person name="Arahal R.David."/>
        </authorList>
    </citation>
    <scope>NUCLEOTIDE SEQUENCE [LARGE SCALE GENOMIC DNA]</scope>
    <source>
        <strain evidence="8">CECT 5112</strain>
    </source>
</reference>
<dbReference type="STRING" id="388408.LAX5112_03927"/>
<dbReference type="AlphaFoldDB" id="A0A0M7AK76"/>